<sequence length="47" mass="5381">MVSYDSLFDLDMRMSLTICGVDGLIINKMLNVQTCFCEGGMIRYVHF</sequence>
<dbReference type="HOGENOM" id="CLU_3165053_0_0_5"/>
<reference evidence="1 2" key="1">
    <citation type="submission" date="2012-04" db="EMBL/GenBank/DDBJ databases">
        <title>The Genome Sequence of Bartonella koehlerae C-29.</title>
        <authorList>
            <consortium name="The Broad Institute Genome Sequencing Platform"/>
            <consortium name="The Broad Institute Genome Sequencing Center for Infectious Disease"/>
            <person name="Feldgarden M."/>
            <person name="Kirby J."/>
            <person name="Kosoy M."/>
            <person name="Birtles R."/>
            <person name="Probert W.S."/>
            <person name="Chiaraviglio L."/>
            <person name="Walker B."/>
            <person name="Young S.K."/>
            <person name="Zeng Q."/>
            <person name="Gargeya S."/>
            <person name="Fitzgerald M."/>
            <person name="Haas B."/>
            <person name="Abouelleil A."/>
            <person name="Alvarado L."/>
            <person name="Arachchi H.M."/>
            <person name="Berlin A.M."/>
            <person name="Chapman S.B."/>
            <person name="Goldberg J."/>
            <person name="Griggs A."/>
            <person name="Gujja S."/>
            <person name="Hansen M."/>
            <person name="Howarth C."/>
            <person name="Imamovic A."/>
            <person name="Larimer J."/>
            <person name="McCowen C."/>
            <person name="Montmayeur A."/>
            <person name="Murphy C."/>
            <person name="Neiman D."/>
            <person name="Pearson M."/>
            <person name="Priest M."/>
            <person name="Roberts A."/>
            <person name="Saif S."/>
            <person name="Shea T."/>
            <person name="Sisk P."/>
            <person name="Sykes S."/>
            <person name="Wortman J."/>
            <person name="Nusbaum C."/>
            <person name="Birren B."/>
        </authorList>
    </citation>
    <scope>NUCLEOTIDE SEQUENCE [LARGE SCALE GENOMIC DNA]</scope>
    <source>
        <strain evidence="1 2">C-29</strain>
    </source>
</reference>
<dbReference type="EMBL" id="AHPL01000010">
    <property type="protein sequence ID" value="KEC54631.1"/>
    <property type="molecule type" value="Genomic_DNA"/>
</dbReference>
<accession>A0A067W714</accession>
<dbReference type="Proteomes" id="UP000027015">
    <property type="component" value="Unassembled WGS sequence"/>
</dbReference>
<evidence type="ECO:0000313" key="1">
    <source>
        <dbReference type="EMBL" id="KEC54631.1"/>
    </source>
</evidence>
<dbReference type="PATRIC" id="fig|1134510.3.peg.1397"/>
<dbReference type="AlphaFoldDB" id="A0A067W714"/>
<organism evidence="1 2">
    <name type="scientific">Bartonella koehlerae C-29</name>
    <dbReference type="NCBI Taxonomy" id="1134510"/>
    <lineage>
        <taxon>Bacteria</taxon>
        <taxon>Pseudomonadati</taxon>
        <taxon>Pseudomonadota</taxon>
        <taxon>Alphaproteobacteria</taxon>
        <taxon>Hyphomicrobiales</taxon>
        <taxon>Bartonellaceae</taxon>
        <taxon>Bartonella</taxon>
    </lineage>
</organism>
<proteinExistence type="predicted"/>
<comment type="caution">
    <text evidence="1">The sequence shown here is derived from an EMBL/GenBank/DDBJ whole genome shotgun (WGS) entry which is preliminary data.</text>
</comment>
<protein>
    <submittedName>
        <fullName evidence="1">Uncharacterized protein</fullName>
    </submittedName>
</protein>
<keyword evidence="2" id="KW-1185">Reference proteome</keyword>
<gene>
    <name evidence="1" type="ORF">O9A_01245</name>
</gene>
<name>A0A067W714_9HYPH</name>
<evidence type="ECO:0000313" key="2">
    <source>
        <dbReference type="Proteomes" id="UP000027015"/>
    </source>
</evidence>